<keyword evidence="2" id="KW-0472">Membrane</keyword>
<reference evidence="3" key="1">
    <citation type="journal article" date="2021" name="Int. J. Syst. Evol. Microbiol.">
        <title>Bradyrhizobium septentrionale sp. nov. (sv. septentrionale) and Bradyrhizobium quebecense sp. nov. (sv. septentrionale) associated with legumes native to Canada possess rearranged symbiosis genes and numerous insertion sequences.</title>
        <authorList>
            <person name="Bromfield E.S.P."/>
            <person name="Cloutier S."/>
        </authorList>
    </citation>
    <scope>NUCLEOTIDE SEQUENCE</scope>
    <source>
        <strain evidence="3">12S5</strain>
    </source>
</reference>
<dbReference type="Proteomes" id="UP000692816">
    <property type="component" value="Unassembled WGS sequence"/>
</dbReference>
<keyword evidence="2" id="KW-0812">Transmembrane</keyword>
<dbReference type="EMBL" id="JAGEPA010000001">
    <property type="protein sequence ID" value="MBO1428340.1"/>
    <property type="molecule type" value="Genomic_DNA"/>
</dbReference>
<feature type="compositionally biased region" description="Polar residues" evidence="1">
    <location>
        <begin position="70"/>
        <end position="80"/>
    </location>
</feature>
<gene>
    <name evidence="3" type="ORF">J4P68_02695</name>
</gene>
<evidence type="ECO:0008006" key="5">
    <source>
        <dbReference type="Google" id="ProtNLM"/>
    </source>
</evidence>
<evidence type="ECO:0000313" key="4">
    <source>
        <dbReference type="Proteomes" id="UP000692816"/>
    </source>
</evidence>
<organism evidence="3 4">
    <name type="scientific">Bradyrhizobium quebecense</name>
    <dbReference type="NCBI Taxonomy" id="2748629"/>
    <lineage>
        <taxon>Bacteria</taxon>
        <taxon>Pseudomonadati</taxon>
        <taxon>Pseudomonadota</taxon>
        <taxon>Alphaproteobacteria</taxon>
        <taxon>Hyphomicrobiales</taxon>
        <taxon>Nitrobacteraceae</taxon>
        <taxon>Bradyrhizobium</taxon>
    </lineage>
</organism>
<protein>
    <recommendedName>
        <fullName evidence="5">DUF3426 domain-containing protein</fullName>
    </recommendedName>
</protein>
<sequence>MRIGLASFRRFGAGRLGEGGLYASLLLSVIAVAGIAAWFMLPEPSDAGDQDVWPVSSAVIRTVQDASTGVQPGQITNQAGKDTPAAPAAEPATVGVATAAQPAEAAKASEPGTERSPLDRLRIASQSWRRGGLGSKVLVTLTLRNANDFAVKDIEIACAFIRGDGSPVTERKRLIPDTIAMRSRKTYPPMLIGFVNVNANKAKCTVVTASRA</sequence>
<evidence type="ECO:0000313" key="3">
    <source>
        <dbReference type="EMBL" id="MBO1428340.1"/>
    </source>
</evidence>
<dbReference type="RefSeq" id="WP_207830205.1">
    <property type="nucleotide sequence ID" value="NZ_CP088282.1"/>
</dbReference>
<proteinExistence type="predicted"/>
<accession>A0ABS3MA18</accession>
<evidence type="ECO:0000256" key="1">
    <source>
        <dbReference type="SAM" id="MobiDB-lite"/>
    </source>
</evidence>
<name>A0ABS3MA18_9BRAD</name>
<comment type="caution">
    <text evidence="3">The sequence shown here is derived from an EMBL/GenBank/DDBJ whole genome shotgun (WGS) entry which is preliminary data.</text>
</comment>
<evidence type="ECO:0000256" key="2">
    <source>
        <dbReference type="SAM" id="Phobius"/>
    </source>
</evidence>
<keyword evidence="2" id="KW-1133">Transmembrane helix</keyword>
<feature type="compositionally biased region" description="Low complexity" evidence="1">
    <location>
        <begin position="83"/>
        <end position="108"/>
    </location>
</feature>
<keyword evidence="4" id="KW-1185">Reference proteome</keyword>
<feature type="transmembrane region" description="Helical" evidence="2">
    <location>
        <begin position="21"/>
        <end position="41"/>
    </location>
</feature>
<feature type="region of interest" description="Disordered" evidence="1">
    <location>
        <begin position="70"/>
        <end position="119"/>
    </location>
</feature>